<dbReference type="eggNOG" id="ENOG502SJBW">
    <property type="taxonomic scope" value="Eukaryota"/>
</dbReference>
<accession>S7RTJ9</accession>
<dbReference type="Pfam" id="PF17171">
    <property type="entry name" value="GST_C_6"/>
    <property type="match status" value="1"/>
</dbReference>
<dbReference type="KEGG" id="gtr:GLOTRDRAFT_103948"/>
<name>S7RTJ9_GLOTA</name>
<feature type="domain" description="Metaxin glutathione S-transferase" evidence="1">
    <location>
        <begin position="207"/>
        <end position="267"/>
    </location>
</feature>
<dbReference type="GO" id="GO:0001401">
    <property type="term" value="C:SAM complex"/>
    <property type="evidence" value="ECO:0007669"/>
    <property type="project" value="TreeGrafter"/>
</dbReference>
<dbReference type="Proteomes" id="UP000030669">
    <property type="component" value="Unassembled WGS sequence"/>
</dbReference>
<keyword evidence="3" id="KW-1185">Reference proteome</keyword>
<evidence type="ECO:0000259" key="1">
    <source>
        <dbReference type="Pfam" id="PF17171"/>
    </source>
</evidence>
<dbReference type="InterPro" id="IPR033468">
    <property type="entry name" value="Metaxin_GST"/>
</dbReference>
<sequence>MSTTTTSLLTLPAPLRTFLASFPLHTYPAIPPPRSNSLHDPAQPTMWIHAPLADPEHNLLSADVECLKWQAHVALRGVERVRVRWDVAAAGGVGGRLPSVWVPGGEGGELIPAHLIPAWVERERGGEGAEGYRDEAARDESRAWVALLEGTVHAALITFHPASTTARVSSLAATLAPPPAPLTGVSSLLPPYGARVPAAELETRYAEAVGALSERLGGDKWFLGSASPTPLDALAFAYIHTLLHTPAPKLRTQVTRRVNLVAWERRVSGLVRAAFVKAGEEV</sequence>
<dbReference type="GO" id="GO:0007005">
    <property type="term" value="P:mitochondrion organization"/>
    <property type="evidence" value="ECO:0007669"/>
    <property type="project" value="TreeGrafter"/>
</dbReference>
<dbReference type="PANTHER" id="PTHR12289:SF77">
    <property type="entry name" value="METAXIN-2"/>
    <property type="match status" value="1"/>
</dbReference>
<evidence type="ECO:0000313" key="3">
    <source>
        <dbReference type="Proteomes" id="UP000030669"/>
    </source>
</evidence>
<organism evidence="2 3">
    <name type="scientific">Gloeophyllum trabeum (strain ATCC 11539 / FP-39264 / Madison 617)</name>
    <name type="common">Brown rot fungus</name>
    <dbReference type="NCBI Taxonomy" id="670483"/>
    <lineage>
        <taxon>Eukaryota</taxon>
        <taxon>Fungi</taxon>
        <taxon>Dikarya</taxon>
        <taxon>Basidiomycota</taxon>
        <taxon>Agaricomycotina</taxon>
        <taxon>Agaricomycetes</taxon>
        <taxon>Gloeophyllales</taxon>
        <taxon>Gloeophyllaceae</taxon>
        <taxon>Gloeophyllum</taxon>
    </lineage>
</organism>
<dbReference type="OMA" id="RNAWLYT"/>
<evidence type="ECO:0000313" key="2">
    <source>
        <dbReference type="EMBL" id="EPQ57985.1"/>
    </source>
</evidence>
<dbReference type="OrthoDB" id="198787at2759"/>
<dbReference type="PANTHER" id="PTHR12289">
    <property type="entry name" value="METAXIN RELATED"/>
    <property type="match status" value="1"/>
</dbReference>
<dbReference type="AlphaFoldDB" id="S7RTJ9"/>
<reference evidence="2 3" key="1">
    <citation type="journal article" date="2012" name="Science">
        <title>The Paleozoic origin of enzymatic lignin decomposition reconstructed from 31 fungal genomes.</title>
        <authorList>
            <person name="Floudas D."/>
            <person name="Binder M."/>
            <person name="Riley R."/>
            <person name="Barry K."/>
            <person name="Blanchette R.A."/>
            <person name="Henrissat B."/>
            <person name="Martinez A.T."/>
            <person name="Otillar R."/>
            <person name="Spatafora J.W."/>
            <person name="Yadav J.S."/>
            <person name="Aerts A."/>
            <person name="Benoit I."/>
            <person name="Boyd A."/>
            <person name="Carlson A."/>
            <person name="Copeland A."/>
            <person name="Coutinho P.M."/>
            <person name="de Vries R.P."/>
            <person name="Ferreira P."/>
            <person name="Findley K."/>
            <person name="Foster B."/>
            <person name="Gaskell J."/>
            <person name="Glotzer D."/>
            <person name="Gorecki P."/>
            <person name="Heitman J."/>
            <person name="Hesse C."/>
            <person name="Hori C."/>
            <person name="Igarashi K."/>
            <person name="Jurgens J.A."/>
            <person name="Kallen N."/>
            <person name="Kersten P."/>
            <person name="Kohler A."/>
            <person name="Kuees U."/>
            <person name="Kumar T.K.A."/>
            <person name="Kuo A."/>
            <person name="LaButti K."/>
            <person name="Larrondo L.F."/>
            <person name="Lindquist E."/>
            <person name="Ling A."/>
            <person name="Lombard V."/>
            <person name="Lucas S."/>
            <person name="Lundell T."/>
            <person name="Martin R."/>
            <person name="McLaughlin D.J."/>
            <person name="Morgenstern I."/>
            <person name="Morin E."/>
            <person name="Murat C."/>
            <person name="Nagy L.G."/>
            <person name="Nolan M."/>
            <person name="Ohm R.A."/>
            <person name="Patyshakuliyeva A."/>
            <person name="Rokas A."/>
            <person name="Ruiz-Duenas F.J."/>
            <person name="Sabat G."/>
            <person name="Salamov A."/>
            <person name="Samejima M."/>
            <person name="Schmutz J."/>
            <person name="Slot J.C."/>
            <person name="St John F."/>
            <person name="Stenlid J."/>
            <person name="Sun H."/>
            <person name="Sun S."/>
            <person name="Syed K."/>
            <person name="Tsang A."/>
            <person name="Wiebenga A."/>
            <person name="Young D."/>
            <person name="Pisabarro A."/>
            <person name="Eastwood D.C."/>
            <person name="Martin F."/>
            <person name="Cullen D."/>
            <person name="Grigoriev I.V."/>
            <person name="Hibbett D.S."/>
        </authorList>
    </citation>
    <scope>NUCLEOTIDE SEQUENCE [LARGE SCALE GENOMIC DNA]</scope>
    <source>
        <strain evidence="2 3">ATCC 11539</strain>
    </source>
</reference>
<protein>
    <recommendedName>
        <fullName evidence="1">Metaxin glutathione S-transferase domain-containing protein</fullName>
    </recommendedName>
</protein>
<dbReference type="GeneID" id="19298612"/>
<dbReference type="RefSeq" id="XP_007863289.1">
    <property type="nucleotide sequence ID" value="XM_007865098.1"/>
</dbReference>
<gene>
    <name evidence="2" type="ORF">GLOTRDRAFT_103948</name>
</gene>
<dbReference type="EMBL" id="KB469298">
    <property type="protein sequence ID" value="EPQ57985.1"/>
    <property type="molecule type" value="Genomic_DNA"/>
</dbReference>
<dbReference type="STRING" id="670483.S7RTJ9"/>
<dbReference type="InterPro" id="IPR050931">
    <property type="entry name" value="Mito_Protein_Transport_Metaxin"/>
</dbReference>
<dbReference type="HOGENOM" id="CLU_077463_0_0_1"/>
<dbReference type="SUPFAM" id="SSF47616">
    <property type="entry name" value="GST C-terminal domain-like"/>
    <property type="match status" value="1"/>
</dbReference>
<proteinExistence type="predicted"/>
<dbReference type="InterPro" id="IPR036282">
    <property type="entry name" value="Glutathione-S-Trfase_C_sf"/>
</dbReference>